<keyword evidence="1" id="KW-0732">Signal</keyword>
<evidence type="ECO:0000313" key="3">
    <source>
        <dbReference type="Proteomes" id="UP001431217"/>
    </source>
</evidence>
<comment type="caution">
    <text evidence="2">The sequence shown here is derived from an EMBL/GenBank/DDBJ whole genome shotgun (WGS) entry which is preliminary data.</text>
</comment>
<keyword evidence="3" id="KW-1185">Reference proteome</keyword>
<gene>
    <name evidence="2" type="ORF">M2650_12260</name>
</gene>
<dbReference type="RefSeq" id="WP_249474871.1">
    <property type="nucleotide sequence ID" value="NZ_JAMBEP010000002.1"/>
</dbReference>
<reference evidence="2 3" key="1">
    <citation type="submission" date="2022-05" db="EMBL/GenBank/DDBJ databases">
        <title>Luteimonas sp. SX5, whole genome shotgun sequencing project.</title>
        <authorList>
            <person name="Zhao G."/>
            <person name="Shen L."/>
        </authorList>
    </citation>
    <scope>NUCLEOTIDE SEQUENCE [LARGE SCALE GENOMIC DNA]</scope>
    <source>
        <strain evidence="2 3">SX5</strain>
    </source>
</reference>
<proteinExistence type="predicted"/>
<feature type="signal peptide" evidence="1">
    <location>
        <begin position="1"/>
        <end position="25"/>
    </location>
</feature>
<feature type="chain" id="PRO_5045169622" evidence="1">
    <location>
        <begin position="26"/>
        <end position="72"/>
    </location>
</feature>
<organism evidence="2 3">
    <name type="scientific">Luteimonas galliterrae</name>
    <dbReference type="NCBI Taxonomy" id="2940486"/>
    <lineage>
        <taxon>Bacteria</taxon>
        <taxon>Pseudomonadati</taxon>
        <taxon>Pseudomonadota</taxon>
        <taxon>Gammaproteobacteria</taxon>
        <taxon>Lysobacterales</taxon>
        <taxon>Lysobacteraceae</taxon>
        <taxon>Luteimonas</taxon>
    </lineage>
</organism>
<accession>A0ABT0MKJ0</accession>
<name>A0ABT0MKJ0_9GAMM</name>
<evidence type="ECO:0000313" key="2">
    <source>
        <dbReference type="EMBL" id="MCL1635394.1"/>
    </source>
</evidence>
<protein>
    <submittedName>
        <fullName evidence="2">DUF6289 family protein</fullName>
    </submittedName>
</protein>
<dbReference type="InterPro" id="IPR046256">
    <property type="entry name" value="DUF6289"/>
</dbReference>
<dbReference type="Pfam" id="PF19806">
    <property type="entry name" value="DUF6289"/>
    <property type="match status" value="1"/>
</dbReference>
<dbReference type="EMBL" id="JAMBEP010000002">
    <property type="protein sequence ID" value="MCL1635394.1"/>
    <property type="molecule type" value="Genomic_DNA"/>
</dbReference>
<sequence>MSRTRIAVAAAMFAIAAGLSFSAAANWQGTWHYYSDEGALVGAWTAGCGAADGRWGIETDNKWFTQGCRPDS</sequence>
<evidence type="ECO:0000256" key="1">
    <source>
        <dbReference type="SAM" id="SignalP"/>
    </source>
</evidence>
<dbReference type="Proteomes" id="UP001431217">
    <property type="component" value="Unassembled WGS sequence"/>
</dbReference>